<feature type="disulfide bond" evidence="16">
    <location>
        <begin position="33"/>
        <end position="66"/>
    </location>
</feature>
<dbReference type="GO" id="GO:0032981">
    <property type="term" value="P:mitochondrial respiratory chain complex I assembly"/>
    <property type="evidence" value="ECO:0007669"/>
    <property type="project" value="TreeGrafter"/>
</dbReference>
<keyword evidence="11" id="KW-0496">Mitochondrion</keyword>
<keyword evidence="9" id="KW-0999">Mitochondrion inner membrane</keyword>
<evidence type="ECO:0000256" key="1">
    <source>
        <dbReference type="ARBA" id="ARBA00003195"/>
    </source>
</evidence>
<dbReference type="EMBL" id="WNTK01001675">
    <property type="protein sequence ID" value="KAG9467016.1"/>
    <property type="molecule type" value="Genomic_DNA"/>
</dbReference>
<evidence type="ECO:0000256" key="6">
    <source>
        <dbReference type="ARBA" id="ARBA00013482"/>
    </source>
</evidence>
<accession>A0A8J6JNT8</accession>
<comment type="similarity">
    <text evidence="4">Belongs to the complex I NDUFS5 subunit family.</text>
</comment>
<proteinExistence type="inferred from homology"/>
<evidence type="ECO:0000256" key="16">
    <source>
        <dbReference type="PIRSR" id="PIRSR619342-50"/>
    </source>
</evidence>
<keyword evidence="8" id="KW-0679">Respiratory chain</keyword>
<evidence type="ECO:0000256" key="13">
    <source>
        <dbReference type="ARBA" id="ARBA00023157"/>
    </source>
</evidence>
<dbReference type="OrthoDB" id="9992197at2759"/>
<comment type="caution">
    <text evidence="17">The sequence shown here is derived from an EMBL/GenBank/DDBJ whole genome shotgun (WGS) entry which is preliminary data.</text>
</comment>
<dbReference type="GO" id="GO:0005743">
    <property type="term" value="C:mitochondrial inner membrane"/>
    <property type="evidence" value="ECO:0007669"/>
    <property type="project" value="UniProtKB-SubCell"/>
</dbReference>
<keyword evidence="10" id="KW-0249">Electron transport</keyword>
<dbReference type="AlphaFoldDB" id="A0A8J6JNT8"/>
<comment type="subunit">
    <text evidence="5">Mammalian complex I is composed of 45 different subunits. This is a component of the iron-sulfur (IP) fragment of the enzyme.</text>
</comment>
<feature type="disulfide bond" evidence="16">
    <location>
        <begin position="43"/>
        <end position="56"/>
    </location>
</feature>
<evidence type="ECO:0000256" key="15">
    <source>
        <dbReference type="ARBA" id="ARBA00032739"/>
    </source>
</evidence>
<evidence type="ECO:0000256" key="3">
    <source>
        <dbReference type="ARBA" id="ARBA00004637"/>
    </source>
</evidence>
<evidence type="ECO:0000313" key="17">
    <source>
        <dbReference type="EMBL" id="KAG9467016.1"/>
    </source>
</evidence>
<dbReference type="GO" id="GO:0005758">
    <property type="term" value="C:mitochondrial intermembrane space"/>
    <property type="evidence" value="ECO:0007669"/>
    <property type="project" value="UniProtKB-SubCell"/>
</dbReference>
<evidence type="ECO:0000256" key="2">
    <source>
        <dbReference type="ARBA" id="ARBA00004569"/>
    </source>
</evidence>
<gene>
    <name evidence="17" type="ORF">GDO78_015770</name>
</gene>
<evidence type="ECO:0000256" key="10">
    <source>
        <dbReference type="ARBA" id="ARBA00022982"/>
    </source>
</evidence>
<evidence type="ECO:0000256" key="9">
    <source>
        <dbReference type="ARBA" id="ARBA00022792"/>
    </source>
</evidence>
<dbReference type="InterPro" id="IPR019342">
    <property type="entry name" value="NADH_UbQ_OxRdtase_FeS-su5"/>
</dbReference>
<comment type="subcellular location">
    <subcellularLocation>
        <location evidence="3">Mitochondrion inner membrane</location>
        <topology evidence="3">Peripheral membrane protein</topology>
    </subcellularLocation>
    <subcellularLocation>
        <location evidence="2">Mitochondrion intermembrane space</location>
    </subcellularLocation>
</comment>
<reference evidence="17" key="1">
    <citation type="thesis" date="2020" institute="ProQuest LLC" country="789 East Eisenhower Parkway, Ann Arbor, MI, USA">
        <title>Comparative Genomics and Chromosome Evolution.</title>
        <authorList>
            <person name="Mudd A.B."/>
        </authorList>
    </citation>
    <scope>NUCLEOTIDE SEQUENCE</scope>
    <source>
        <strain evidence="17">HN-11 Male</strain>
        <tissue evidence="17">Kidney and liver</tissue>
    </source>
</reference>
<evidence type="ECO:0000256" key="8">
    <source>
        <dbReference type="ARBA" id="ARBA00022660"/>
    </source>
</evidence>
<dbReference type="PANTHER" id="PTHR15224:SF1">
    <property type="entry name" value="NADH DEHYDROGENASE [UBIQUINONE] IRON-SULFUR PROTEIN 5"/>
    <property type="match status" value="1"/>
</dbReference>
<evidence type="ECO:0000313" key="18">
    <source>
        <dbReference type="Proteomes" id="UP000770717"/>
    </source>
</evidence>
<sequence>MPFLDLQKRLGIDIDRWMLLQSAGQPQRHVGRCHSFEKDWIECAHGIGMIRAKRECNLEYEDFLECMQRTKTLERLLAIRQQKEKLEKEGKYKAPDYSEEKNTP</sequence>
<keyword evidence="13 16" id="KW-1015">Disulfide bond</keyword>
<dbReference type="PANTHER" id="PTHR15224">
    <property type="entry name" value="NADH DEHYDROGENASE [UBIQUINONE] IRON-SULFUR PROTEIN 5"/>
    <property type="match status" value="1"/>
</dbReference>
<name>A0A8J6JNT8_ELECQ</name>
<evidence type="ECO:0000256" key="4">
    <source>
        <dbReference type="ARBA" id="ARBA00007372"/>
    </source>
</evidence>
<keyword evidence="18" id="KW-1185">Reference proteome</keyword>
<comment type="function">
    <text evidence="1">Accessory subunit of the mitochondrial membrane respiratory chain NADH dehydrogenase (Complex I), that is believed not to be involved in catalysis. Complex I functions in the transfer of electrons from NADH to the respiratory chain. The immediate electron acceptor for the enzyme is believed to be ubiquinone.</text>
</comment>
<evidence type="ECO:0000256" key="11">
    <source>
        <dbReference type="ARBA" id="ARBA00023128"/>
    </source>
</evidence>
<dbReference type="CDD" id="cd24141">
    <property type="entry name" value="NDUFS5-like"/>
    <property type="match status" value="1"/>
</dbReference>
<protein>
    <recommendedName>
        <fullName evidence="6">NADH dehydrogenase [ubiquinone] iron-sulfur protein 5</fullName>
    </recommendedName>
    <alternativeName>
        <fullName evidence="14">Complex I-15 kDa</fullName>
    </alternativeName>
    <alternativeName>
        <fullName evidence="15">NADH-ubiquinone oxidoreductase 15 kDa subunit</fullName>
    </alternativeName>
</protein>
<dbReference type="Pfam" id="PF10200">
    <property type="entry name" value="Ndufs5"/>
    <property type="match status" value="1"/>
</dbReference>
<keyword evidence="7" id="KW-0813">Transport</keyword>
<evidence type="ECO:0000256" key="12">
    <source>
        <dbReference type="ARBA" id="ARBA00023136"/>
    </source>
</evidence>
<evidence type="ECO:0000256" key="5">
    <source>
        <dbReference type="ARBA" id="ARBA00011261"/>
    </source>
</evidence>
<keyword evidence="12" id="KW-0472">Membrane</keyword>
<organism evidence="17 18">
    <name type="scientific">Eleutherodactylus coqui</name>
    <name type="common">Puerto Rican coqui</name>
    <dbReference type="NCBI Taxonomy" id="57060"/>
    <lineage>
        <taxon>Eukaryota</taxon>
        <taxon>Metazoa</taxon>
        <taxon>Chordata</taxon>
        <taxon>Craniata</taxon>
        <taxon>Vertebrata</taxon>
        <taxon>Euteleostomi</taxon>
        <taxon>Amphibia</taxon>
        <taxon>Batrachia</taxon>
        <taxon>Anura</taxon>
        <taxon>Neobatrachia</taxon>
        <taxon>Hyloidea</taxon>
        <taxon>Eleutherodactylidae</taxon>
        <taxon>Eleutherodactylinae</taxon>
        <taxon>Eleutherodactylus</taxon>
        <taxon>Eleutherodactylus</taxon>
    </lineage>
</organism>
<evidence type="ECO:0000256" key="14">
    <source>
        <dbReference type="ARBA" id="ARBA00031222"/>
    </source>
</evidence>
<dbReference type="Proteomes" id="UP000770717">
    <property type="component" value="Unassembled WGS sequence"/>
</dbReference>
<evidence type="ECO:0000256" key="7">
    <source>
        <dbReference type="ARBA" id="ARBA00022448"/>
    </source>
</evidence>